<protein>
    <submittedName>
        <fullName evidence="2">Uncharacterized protein</fullName>
    </submittedName>
</protein>
<keyword evidence="1" id="KW-0812">Transmembrane</keyword>
<dbReference type="EMBL" id="LAZR01069596">
    <property type="protein sequence ID" value="KKK47407.1"/>
    <property type="molecule type" value="Genomic_DNA"/>
</dbReference>
<proteinExistence type="predicted"/>
<evidence type="ECO:0000313" key="2">
    <source>
        <dbReference type="EMBL" id="KKK47407.1"/>
    </source>
</evidence>
<accession>A0A0F8VSX8</accession>
<organism evidence="2">
    <name type="scientific">marine sediment metagenome</name>
    <dbReference type="NCBI Taxonomy" id="412755"/>
    <lineage>
        <taxon>unclassified sequences</taxon>
        <taxon>metagenomes</taxon>
        <taxon>ecological metagenomes</taxon>
    </lineage>
</organism>
<gene>
    <name evidence="2" type="ORF">LCGC14_3155530</name>
</gene>
<dbReference type="AlphaFoldDB" id="A0A0F8VSX8"/>
<comment type="caution">
    <text evidence="2">The sequence shown here is derived from an EMBL/GenBank/DDBJ whole genome shotgun (WGS) entry which is preliminary data.</text>
</comment>
<feature type="transmembrane region" description="Helical" evidence="1">
    <location>
        <begin position="46"/>
        <end position="65"/>
    </location>
</feature>
<sequence>MKAFYWIFALFTIAIETLLIFSYDLDSYSFCGASECVEFFLKEFSLAIKFPITALSIAVAVSALAKLSIAQRTYVDQAKTSRIANSLNHLDHFKNLASFHLESLGRL</sequence>
<keyword evidence="1" id="KW-1133">Transmembrane helix</keyword>
<keyword evidence="1" id="KW-0472">Membrane</keyword>
<name>A0A0F8VSX8_9ZZZZ</name>
<reference evidence="2" key="1">
    <citation type="journal article" date="2015" name="Nature">
        <title>Complex archaea that bridge the gap between prokaryotes and eukaryotes.</title>
        <authorList>
            <person name="Spang A."/>
            <person name="Saw J.H."/>
            <person name="Jorgensen S.L."/>
            <person name="Zaremba-Niedzwiedzka K."/>
            <person name="Martijn J."/>
            <person name="Lind A.E."/>
            <person name="van Eijk R."/>
            <person name="Schleper C."/>
            <person name="Guy L."/>
            <person name="Ettema T.J."/>
        </authorList>
    </citation>
    <scope>NUCLEOTIDE SEQUENCE</scope>
</reference>
<evidence type="ECO:0000256" key="1">
    <source>
        <dbReference type="SAM" id="Phobius"/>
    </source>
</evidence>